<dbReference type="Proteomes" id="UP000297245">
    <property type="component" value="Unassembled WGS sequence"/>
</dbReference>
<dbReference type="AlphaFoldDB" id="A0A4S8KWQ0"/>
<proteinExistence type="predicted"/>
<accession>A0A4S8KWQ0</accession>
<evidence type="ECO:0000313" key="3">
    <source>
        <dbReference type="Proteomes" id="UP000297245"/>
    </source>
</evidence>
<name>A0A4S8KWQ0_DENBC</name>
<gene>
    <name evidence="2" type="ORF">K435DRAFT_845115</name>
</gene>
<reference evidence="2 3" key="1">
    <citation type="journal article" date="2019" name="Nat. Ecol. Evol.">
        <title>Megaphylogeny resolves global patterns of mushroom evolution.</title>
        <authorList>
            <person name="Varga T."/>
            <person name="Krizsan K."/>
            <person name="Foldi C."/>
            <person name="Dima B."/>
            <person name="Sanchez-Garcia M."/>
            <person name="Sanchez-Ramirez S."/>
            <person name="Szollosi G.J."/>
            <person name="Szarkandi J.G."/>
            <person name="Papp V."/>
            <person name="Albert L."/>
            <person name="Andreopoulos W."/>
            <person name="Angelini C."/>
            <person name="Antonin V."/>
            <person name="Barry K.W."/>
            <person name="Bougher N.L."/>
            <person name="Buchanan P."/>
            <person name="Buyck B."/>
            <person name="Bense V."/>
            <person name="Catcheside P."/>
            <person name="Chovatia M."/>
            <person name="Cooper J."/>
            <person name="Damon W."/>
            <person name="Desjardin D."/>
            <person name="Finy P."/>
            <person name="Geml J."/>
            <person name="Haridas S."/>
            <person name="Hughes K."/>
            <person name="Justo A."/>
            <person name="Karasinski D."/>
            <person name="Kautmanova I."/>
            <person name="Kiss B."/>
            <person name="Kocsube S."/>
            <person name="Kotiranta H."/>
            <person name="LaButti K.M."/>
            <person name="Lechner B.E."/>
            <person name="Liimatainen K."/>
            <person name="Lipzen A."/>
            <person name="Lukacs Z."/>
            <person name="Mihaltcheva S."/>
            <person name="Morgado L.N."/>
            <person name="Niskanen T."/>
            <person name="Noordeloos M.E."/>
            <person name="Ohm R.A."/>
            <person name="Ortiz-Santana B."/>
            <person name="Ovrebo C."/>
            <person name="Racz N."/>
            <person name="Riley R."/>
            <person name="Savchenko A."/>
            <person name="Shiryaev A."/>
            <person name="Soop K."/>
            <person name="Spirin V."/>
            <person name="Szebenyi C."/>
            <person name="Tomsovsky M."/>
            <person name="Tulloss R.E."/>
            <person name="Uehling J."/>
            <person name="Grigoriev I.V."/>
            <person name="Vagvolgyi C."/>
            <person name="Papp T."/>
            <person name="Martin F.M."/>
            <person name="Miettinen O."/>
            <person name="Hibbett D.S."/>
            <person name="Nagy L.G."/>
        </authorList>
    </citation>
    <scope>NUCLEOTIDE SEQUENCE [LARGE SCALE GENOMIC DNA]</scope>
    <source>
        <strain evidence="2 3">CBS 962.96</strain>
    </source>
</reference>
<feature type="region of interest" description="Disordered" evidence="1">
    <location>
        <begin position="1"/>
        <end position="30"/>
    </location>
</feature>
<keyword evidence="3" id="KW-1185">Reference proteome</keyword>
<evidence type="ECO:0000256" key="1">
    <source>
        <dbReference type="SAM" id="MobiDB-lite"/>
    </source>
</evidence>
<evidence type="ECO:0000313" key="2">
    <source>
        <dbReference type="EMBL" id="THU80414.1"/>
    </source>
</evidence>
<feature type="compositionally biased region" description="Polar residues" evidence="1">
    <location>
        <begin position="18"/>
        <end position="30"/>
    </location>
</feature>
<organism evidence="2 3">
    <name type="scientific">Dendrothele bispora (strain CBS 962.96)</name>
    <dbReference type="NCBI Taxonomy" id="1314807"/>
    <lineage>
        <taxon>Eukaryota</taxon>
        <taxon>Fungi</taxon>
        <taxon>Dikarya</taxon>
        <taxon>Basidiomycota</taxon>
        <taxon>Agaricomycotina</taxon>
        <taxon>Agaricomycetes</taxon>
        <taxon>Agaricomycetidae</taxon>
        <taxon>Agaricales</taxon>
        <taxon>Agaricales incertae sedis</taxon>
        <taxon>Dendrothele</taxon>
    </lineage>
</organism>
<protein>
    <submittedName>
        <fullName evidence="2">Uncharacterized protein</fullName>
    </submittedName>
</protein>
<dbReference type="EMBL" id="ML179906">
    <property type="protein sequence ID" value="THU80414.1"/>
    <property type="molecule type" value="Genomic_DNA"/>
</dbReference>
<sequence length="205" mass="22743">MSPIRNSGRTRWRDKRSQLPNATLPINRSTVPTNFANQPVQLLVSQLPNATLPINQSGGTVSTNAANQPAQQPILLDLSELSQPPPQSNNIGYNHLRPTANSNDAWHAETAILRAERRKLLEGRLITLRSSLKQASEIMASFVDPPVKREFVIQTEELISAVEKEIRNLGFLPLNTRLMDLTIVTSSLQEATDTRSTVPIMSDVF</sequence>